<dbReference type="PANTHER" id="PTHR32060">
    <property type="entry name" value="TAIL-SPECIFIC PROTEASE"/>
    <property type="match status" value="1"/>
</dbReference>
<proteinExistence type="inferred from homology"/>
<dbReference type="CDD" id="cd07560">
    <property type="entry name" value="Peptidase_S41_CPP"/>
    <property type="match status" value="1"/>
</dbReference>
<dbReference type="InterPro" id="IPR055210">
    <property type="entry name" value="CtpA/B_N"/>
</dbReference>
<dbReference type="Gene3D" id="3.30.750.44">
    <property type="match status" value="1"/>
</dbReference>
<dbReference type="Gene3D" id="2.30.42.10">
    <property type="match status" value="1"/>
</dbReference>
<dbReference type="CDD" id="cd06782">
    <property type="entry name" value="cpPDZ_CPP-like"/>
    <property type="match status" value="1"/>
</dbReference>
<evidence type="ECO:0000313" key="7">
    <source>
        <dbReference type="EMBL" id="PIW66297.1"/>
    </source>
</evidence>
<dbReference type="NCBIfam" id="TIGR00225">
    <property type="entry name" value="prc"/>
    <property type="match status" value="1"/>
</dbReference>
<dbReference type="GO" id="GO:0004175">
    <property type="term" value="F:endopeptidase activity"/>
    <property type="evidence" value="ECO:0007669"/>
    <property type="project" value="TreeGrafter"/>
</dbReference>
<dbReference type="GO" id="GO:0007165">
    <property type="term" value="P:signal transduction"/>
    <property type="evidence" value="ECO:0007669"/>
    <property type="project" value="TreeGrafter"/>
</dbReference>
<protein>
    <recommendedName>
        <fullName evidence="6">PDZ domain-containing protein</fullName>
    </recommendedName>
</protein>
<dbReference type="EMBL" id="PFGP01000096">
    <property type="protein sequence ID" value="PIW66297.1"/>
    <property type="molecule type" value="Genomic_DNA"/>
</dbReference>
<dbReference type="AlphaFoldDB" id="A0A2J0LR31"/>
<keyword evidence="3 5" id="KW-0378">Hydrolase</keyword>
<dbReference type="InterPro" id="IPR041489">
    <property type="entry name" value="PDZ_6"/>
</dbReference>
<dbReference type="Pfam" id="PF22694">
    <property type="entry name" value="CtpB_N-like"/>
    <property type="match status" value="1"/>
</dbReference>
<dbReference type="GO" id="GO:0030288">
    <property type="term" value="C:outer membrane-bounded periplasmic space"/>
    <property type="evidence" value="ECO:0007669"/>
    <property type="project" value="TreeGrafter"/>
</dbReference>
<comment type="similarity">
    <text evidence="1 5">Belongs to the peptidase S41A family.</text>
</comment>
<organism evidence="7 8">
    <name type="scientific">Candidatus Taenaricola geysiri</name>
    <dbReference type="NCBI Taxonomy" id="1974752"/>
    <lineage>
        <taxon>Bacteria</taxon>
        <taxon>Pseudomonadati</taxon>
        <taxon>Candidatus Omnitrophota</taxon>
        <taxon>Candidatus Taenaricola</taxon>
    </lineage>
</organism>
<keyword evidence="4 5" id="KW-0720">Serine protease</keyword>
<evidence type="ECO:0000256" key="2">
    <source>
        <dbReference type="ARBA" id="ARBA00022670"/>
    </source>
</evidence>
<feature type="domain" description="PDZ" evidence="6">
    <location>
        <begin position="89"/>
        <end position="157"/>
    </location>
</feature>
<name>A0A2J0LR31_9BACT</name>
<evidence type="ECO:0000256" key="5">
    <source>
        <dbReference type="RuleBase" id="RU004404"/>
    </source>
</evidence>
<reference evidence="7 8" key="1">
    <citation type="submission" date="2017-09" db="EMBL/GenBank/DDBJ databases">
        <title>Depth-based differentiation of microbial function through sediment-hosted aquifers and enrichment of novel symbionts in the deep terrestrial subsurface.</title>
        <authorList>
            <person name="Probst A.J."/>
            <person name="Ladd B."/>
            <person name="Jarett J.K."/>
            <person name="Geller-Mcgrath D.E."/>
            <person name="Sieber C.M."/>
            <person name="Emerson J.B."/>
            <person name="Anantharaman K."/>
            <person name="Thomas B.C."/>
            <person name="Malmstrom R."/>
            <person name="Stieglmeier M."/>
            <person name="Klingl A."/>
            <person name="Woyke T."/>
            <person name="Ryan C.M."/>
            <person name="Banfield J.F."/>
        </authorList>
    </citation>
    <scope>NUCLEOTIDE SEQUENCE [LARGE SCALE GENOMIC DNA]</scope>
    <source>
        <strain evidence="7">CG12_big_fil_rev_8_21_14_0_65_43_15</strain>
    </source>
</reference>
<dbReference type="SMART" id="SM00228">
    <property type="entry name" value="PDZ"/>
    <property type="match status" value="1"/>
</dbReference>
<dbReference type="Pfam" id="PF03572">
    <property type="entry name" value="Peptidase_S41"/>
    <property type="match status" value="1"/>
</dbReference>
<dbReference type="SUPFAM" id="SSF50156">
    <property type="entry name" value="PDZ domain-like"/>
    <property type="match status" value="1"/>
</dbReference>
<dbReference type="InterPro" id="IPR029045">
    <property type="entry name" value="ClpP/crotonase-like_dom_sf"/>
</dbReference>
<accession>A0A2J0LR31</accession>
<dbReference type="SUPFAM" id="SSF52096">
    <property type="entry name" value="ClpP/crotonase"/>
    <property type="match status" value="1"/>
</dbReference>
<dbReference type="InterPro" id="IPR004447">
    <property type="entry name" value="Peptidase_S41A"/>
</dbReference>
<dbReference type="InterPro" id="IPR005151">
    <property type="entry name" value="Tail-specific_protease"/>
</dbReference>
<dbReference type="GO" id="GO:0006508">
    <property type="term" value="P:proteolysis"/>
    <property type="evidence" value="ECO:0007669"/>
    <property type="project" value="UniProtKB-KW"/>
</dbReference>
<evidence type="ECO:0000313" key="8">
    <source>
        <dbReference type="Proteomes" id="UP000231267"/>
    </source>
</evidence>
<dbReference type="FunFam" id="3.90.226.10:FF:000029">
    <property type="entry name" value="Peptidase, S41 family"/>
    <property type="match status" value="1"/>
</dbReference>
<dbReference type="PANTHER" id="PTHR32060:SF30">
    <property type="entry name" value="CARBOXY-TERMINAL PROCESSING PROTEASE CTPA"/>
    <property type="match status" value="1"/>
</dbReference>
<dbReference type="Pfam" id="PF17820">
    <property type="entry name" value="PDZ_6"/>
    <property type="match status" value="1"/>
</dbReference>
<dbReference type="Proteomes" id="UP000231267">
    <property type="component" value="Unassembled WGS sequence"/>
</dbReference>
<sequence length="388" mass="42503">MRKAKFLIPVIIIVFIAGIAVSSGVYRRDLSTKNQSYADLDLVGDVAELIETNYVDKKSLDFKKLAYGALRGMVSTLDHYSQFLDPDEYKDIKVETKGEFGGVGIEIAVRDGLLIIIAPIDGTPADKVGLAAGDKIVKIDGESVKDISIQDAVKKLRGKPGTSVEISVLREDEKKILDFTITRAIIKVASIKEARIVDSEYKIGYIKLVEFQEKTSDDFEAGLIKLKSKGMNGLILDLRNNPGGLLESAVGVAEKFLQEGEVIVFTKGSQPTEDMVFKSTEGSKYLDFPIIVLVNKGSASASEIVAGAIQDHKRGLILGANTFGKASVQTVIPLRDGSALRLTTAMYYTPLGKIIHERGIFPDIVVERKDEKDPYDNQLEQAFDLLKK</sequence>
<evidence type="ECO:0000259" key="6">
    <source>
        <dbReference type="PROSITE" id="PS50106"/>
    </source>
</evidence>
<keyword evidence="2 5" id="KW-0645">Protease</keyword>
<evidence type="ECO:0000256" key="4">
    <source>
        <dbReference type="ARBA" id="ARBA00022825"/>
    </source>
</evidence>
<dbReference type="SMART" id="SM00245">
    <property type="entry name" value="TSPc"/>
    <property type="match status" value="1"/>
</dbReference>
<evidence type="ECO:0000256" key="3">
    <source>
        <dbReference type="ARBA" id="ARBA00022801"/>
    </source>
</evidence>
<dbReference type="InterPro" id="IPR001478">
    <property type="entry name" value="PDZ"/>
</dbReference>
<gene>
    <name evidence="7" type="ORF">COW11_04110</name>
</gene>
<dbReference type="PROSITE" id="PS50106">
    <property type="entry name" value="PDZ"/>
    <property type="match status" value="1"/>
</dbReference>
<dbReference type="GO" id="GO:0008236">
    <property type="term" value="F:serine-type peptidase activity"/>
    <property type="evidence" value="ECO:0007669"/>
    <property type="project" value="UniProtKB-KW"/>
</dbReference>
<dbReference type="Gene3D" id="3.90.226.10">
    <property type="entry name" value="2-enoyl-CoA Hydratase, Chain A, domain 1"/>
    <property type="match status" value="1"/>
</dbReference>
<evidence type="ECO:0000256" key="1">
    <source>
        <dbReference type="ARBA" id="ARBA00009179"/>
    </source>
</evidence>
<dbReference type="InterPro" id="IPR036034">
    <property type="entry name" value="PDZ_sf"/>
</dbReference>
<dbReference type="FunFam" id="2.30.42.10:FF:000063">
    <property type="entry name" value="Peptidase, S41 family"/>
    <property type="match status" value="1"/>
</dbReference>
<comment type="caution">
    <text evidence="7">The sequence shown here is derived from an EMBL/GenBank/DDBJ whole genome shotgun (WGS) entry which is preliminary data.</text>
</comment>